<reference evidence="2" key="1">
    <citation type="submission" date="2019-10" db="EMBL/GenBank/DDBJ databases">
        <authorList>
            <person name="Nor Muhammad N."/>
        </authorList>
    </citation>
    <scope>NUCLEOTIDE SEQUENCE</scope>
</reference>
<dbReference type="SUPFAM" id="SSF50475">
    <property type="entry name" value="FMN-binding split barrel"/>
    <property type="match status" value="1"/>
</dbReference>
<proteinExistence type="predicted"/>
<dbReference type="PANTHER" id="PTHR28243:SF1">
    <property type="entry name" value="PYRIDOXAMINE 5'-PHOSPHATE OXIDASE ALR4036 FAMILY FMN-BINDING DOMAIN-CONTAINING PROTEIN"/>
    <property type="match status" value="1"/>
</dbReference>
<accession>A0A5K1K4C5</accession>
<dbReference type="InterPro" id="IPR012349">
    <property type="entry name" value="Split_barrel_FMN-bd"/>
</dbReference>
<name>A0A5K1K4C5_9APHY</name>
<dbReference type="InterPro" id="IPR024624">
    <property type="entry name" value="Pyridox_Oxase_Alr4036_FMN-bd"/>
</dbReference>
<organism evidence="2">
    <name type="scientific">Ganoderma boninense</name>
    <dbReference type="NCBI Taxonomy" id="34458"/>
    <lineage>
        <taxon>Eukaryota</taxon>
        <taxon>Fungi</taxon>
        <taxon>Dikarya</taxon>
        <taxon>Basidiomycota</taxon>
        <taxon>Agaricomycotina</taxon>
        <taxon>Agaricomycetes</taxon>
        <taxon>Polyporales</taxon>
        <taxon>Polyporaceae</taxon>
        <taxon>Ganoderma</taxon>
    </lineage>
</organism>
<dbReference type="EMBL" id="LR728942">
    <property type="protein sequence ID" value="VWP00919.1"/>
    <property type="molecule type" value="Genomic_DNA"/>
</dbReference>
<dbReference type="AlphaFoldDB" id="A0A5K1K4C5"/>
<protein>
    <submittedName>
        <fullName evidence="2">Ammonium transporter</fullName>
    </submittedName>
</protein>
<dbReference type="Gene3D" id="2.30.110.10">
    <property type="entry name" value="Electron Transport, Fmn-binding Protein, Chain A"/>
    <property type="match status" value="1"/>
</dbReference>
<gene>
    <name evidence="2" type="primary">H8ZZ79</name>
</gene>
<feature type="domain" description="Pyridoxamine 5'-phosphate oxidase Alr4036 family FMN-binding" evidence="1">
    <location>
        <begin position="5"/>
        <end position="101"/>
    </location>
</feature>
<sequence>MPSAPRWLELIKIALNHPSNKGQVIYQVATVDANGHPRVRSQVHRGFMEPDGHPELPLLVTSTDARTPKVAQVRSNQRVELAWWMEGTRDQFRISGFVHIVPSPAKDGPTSIPVEATTLKSLEESGFDFEAKRKETFDLMNTGMRASWCVPLAPGTVISSYEEQKAWPSDVPLERDAQTDGERKNIEVSFSNFALMLVEPVQVDWVSLGVMPYSRVGFKRDGDKWIEQQLVP</sequence>
<evidence type="ECO:0000259" key="1">
    <source>
        <dbReference type="Pfam" id="PF12766"/>
    </source>
</evidence>
<evidence type="ECO:0000313" key="2">
    <source>
        <dbReference type="EMBL" id="VWP00919.1"/>
    </source>
</evidence>
<dbReference type="PANTHER" id="PTHR28243">
    <property type="entry name" value="AGL049CP"/>
    <property type="match status" value="1"/>
</dbReference>
<dbReference type="GO" id="GO:0010181">
    <property type="term" value="F:FMN binding"/>
    <property type="evidence" value="ECO:0007669"/>
    <property type="project" value="InterPro"/>
</dbReference>
<dbReference type="Pfam" id="PF12766">
    <property type="entry name" value="Pyridox_oxase_2"/>
    <property type="match status" value="1"/>
</dbReference>